<dbReference type="EMBL" id="JAULSW010000008">
    <property type="protein sequence ID" value="KAK3372701.1"/>
    <property type="molecule type" value="Genomic_DNA"/>
</dbReference>
<feature type="compositionally biased region" description="Low complexity" evidence="6">
    <location>
        <begin position="382"/>
        <end position="393"/>
    </location>
</feature>
<dbReference type="PROSITE" id="PS50850">
    <property type="entry name" value="MFS"/>
    <property type="match status" value="1"/>
</dbReference>
<dbReference type="Proteomes" id="UP001285441">
    <property type="component" value="Unassembled WGS sequence"/>
</dbReference>
<feature type="transmembrane region" description="Helical" evidence="7">
    <location>
        <begin position="553"/>
        <end position="575"/>
    </location>
</feature>
<feature type="region of interest" description="Disordered" evidence="6">
    <location>
        <begin position="1"/>
        <end position="144"/>
    </location>
</feature>
<evidence type="ECO:0000256" key="5">
    <source>
        <dbReference type="ARBA" id="ARBA00023136"/>
    </source>
</evidence>
<dbReference type="InterPro" id="IPR020846">
    <property type="entry name" value="MFS_dom"/>
</dbReference>
<dbReference type="Pfam" id="PF07690">
    <property type="entry name" value="MFS_1"/>
    <property type="match status" value="1"/>
</dbReference>
<comment type="caution">
    <text evidence="9">The sequence shown here is derived from an EMBL/GenBank/DDBJ whole genome shotgun (WGS) entry which is preliminary data.</text>
</comment>
<reference evidence="9" key="2">
    <citation type="submission" date="2023-06" db="EMBL/GenBank/DDBJ databases">
        <authorList>
            <consortium name="Lawrence Berkeley National Laboratory"/>
            <person name="Haridas S."/>
            <person name="Hensen N."/>
            <person name="Bonometti L."/>
            <person name="Westerberg I."/>
            <person name="Brannstrom I.O."/>
            <person name="Guillou S."/>
            <person name="Cros-Aarteil S."/>
            <person name="Calhoun S."/>
            <person name="Kuo A."/>
            <person name="Mondo S."/>
            <person name="Pangilinan J."/>
            <person name="Riley R."/>
            <person name="LaButti K."/>
            <person name="Andreopoulos B."/>
            <person name="Lipzen A."/>
            <person name="Chen C."/>
            <person name="Yanf M."/>
            <person name="Daum C."/>
            <person name="Ng V."/>
            <person name="Clum A."/>
            <person name="Steindorff A."/>
            <person name="Ohm R."/>
            <person name="Martin F."/>
            <person name="Silar P."/>
            <person name="Natvig D."/>
            <person name="Lalanne C."/>
            <person name="Gautier V."/>
            <person name="Ament-velasquez S.L."/>
            <person name="Kruys A."/>
            <person name="Hutchinson M.I."/>
            <person name="Powell A.J."/>
            <person name="Barry K."/>
            <person name="Miller A.N."/>
            <person name="Grigoriev I.V."/>
            <person name="Debuchy R."/>
            <person name="Gladieux P."/>
            <person name="Thoren M.H."/>
            <person name="Johannesson H."/>
        </authorList>
    </citation>
    <scope>NUCLEOTIDE SEQUENCE</scope>
    <source>
        <strain evidence="9">CBS 232.78</strain>
    </source>
</reference>
<gene>
    <name evidence="9" type="ORF">B0H63DRAFT_421391</name>
</gene>
<name>A0AAE0N6N8_9PEZI</name>
<feature type="transmembrane region" description="Helical" evidence="7">
    <location>
        <begin position="279"/>
        <end position="301"/>
    </location>
</feature>
<feature type="transmembrane region" description="Helical" evidence="7">
    <location>
        <begin position="481"/>
        <end position="503"/>
    </location>
</feature>
<dbReference type="InterPro" id="IPR011701">
    <property type="entry name" value="MFS"/>
</dbReference>
<dbReference type="AlphaFoldDB" id="A0AAE0N6N8"/>
<dbReference type="PANTHER" id="PTHR23504:SF39">
    <property type="entry name" value="TRANSPORTER, PUTATIVE (AFU_ORTHOLOGUE AFUA_6G03860)-RELATED"/>
    <property type="match status" value="1"/>
</dbReference>
<keyword evidence="5 7" id="KW-0472">Membrane</keyword>
<feature type="compositionally biased region" description="Polar residues" evidence="6">
    <location>
        <begin position="84"/>
        <end position="93"/>
    </location>
</feature>
<dbReference type="GO" id="GO:0016020">
    <property type="term" value="C:membrane"/>
    <property type="evidence" value="ECO:0007669"/>
    <property type="project" value="UniProtKB-SubCell"/>
</dbReference>
<keyword evidence="3 7" id="KW-0812">Transmembrane</keyword>
<dbReference type="PANTHER" id="PTHR23504">
    <property type="entry name" value="MAJOR FACILITATOR SUPERFAMILY DOMAIN-CONTAINING PROTEIN 10"/>
    <property type="match status" value="1"/>
</dbReference>
<evidence type="ECO:0000256" key="1">
    <source>
        <dbReference type="ARBA" id="ARBA00004141"/>
    </source>
</evidence>
<keyword evidence="4 7" id="KW-1133">Transmembrane helix</keyword>
<dbReference type="PRINTS" id="PR01035">
    <property type="entry name" value="TCRTETA"/>
</dbReference>
<feature type="compositionally biased region" description="Acidic residues" evidence="6">
    <location>
        <begin position="655"/>
        <end position="671"/>
    </location>
</feature>
<keyword evidence="2" id="KW-0813">Transport</keyword>
<dbReference type="SUPFAM" id="SSF103473">
    <property type="entry name" value="MFS general substrate transporter"/>
    <property type="match status" value="1"/>
</dbReference>
<dbReference type="Gene3D" id="1.20.1250.20">
    <property type="entry name" value="MFS general substrate transporter like domains"/>
    <property type="match status" value="1"/>
</dbReference>
<feature type="transmembrane region" description="Helical" evidence="7">
    <location>
        <begin position="515"/>
        <end position="533"/>
    </location>
</feature>
<feature type="transmembrane region" description="Helical" evidence="7">
    <location>
        <begin position="222"/>
        <end position="239"/>
    </location>
</feature>
<dbReference type="GO" id="GO:0022857">
    <property type="term" value="F:transmembrane transporter activity"/>
    <property type="evidence" value="ECO:0007669"/>
    <property type="project" value="InterPro"/>
</dbReference>
<feature type="compositionally biased region" description="Polar residues" evidence="6">
    <location>
        <begin position="371"/>
        <end position="381"/>
    </location>
</feature>
<feature type="transmembrane region" description="Helical" evidence="7">
    <location>
        <begin position="245"/>
        <end position="267"/>
    </location>
</feature>
<accession>A0AAE0N6N8</accession>
<evidence type="ECO:0000256" key="4">
    <source>
        <dbReference type="ARBA" id="ARBA00022989"/>
    </source>
</evidence>
<evidence type="ECO:0000313" key="9">
    <source>
        <dbReference type="EMBL" id="KAK3372701.1"/>
    </source>
</evidence>
<proteinExistence type="predicted"/>
<dbReference type="CDD" id="cd17330">
    <property type="entry name" value="MFS_SLC46_TetA_like"/>
    <property type="match status" value="1"/>
</dbReference>
<dbReference type="InterPro" id="IPR036259">
    <property type="entry name" value="MFS_trans_sf"/>
</dbReference>
<comment type="subcellular location">
    <subcellularLocation>
        <location evidence="1">Membrane</location>
        <topology evidence="1">Multi-pass membrane protein</topology>
    </subcellularLocation>
</comment>
<reference evidence="9" key="1">
    <citation type="journal article" date="2023" name="Mol. Phylogenet. Evol.">
        <title>Genome-scale phylogeny and comparative genomics of the fungal order Sordariales.</title>
        <authorList>
            <person name="Hensen N."/>
            <person name="Bonometti L."/>
            <person name="Westerberg I."/>
            <person name="Brannstrom I.O."/>
            <person name="Guillou S."/>
            <person name="Cros-Aarteil S."/>
            <person name="Calhoun S."/>
            <person name="Haridas S."/>
            <person name="Kuo A."/>
            <person name="Mondo S."/>
            <person name="Pangilinan J."/>
            <person name="Riley R."/>
            <person name="LaButti K."/>
            <person name="Andreopoulos B."/>
            <person name="Lipzen A."/>
            <person name="Chen C."/>
            <person name="Yan M."/>
            <person name="Daum C."/>
            <person name="Ng V."/>
            <person name="Clum A."/>
            <person name="Steindorff A."/>
            <person name="Ohm R.A."/>
            <person name="Martin F."/>
            <person name="Silar P."/>
            <person name="Natvig D.O."/>
            <person name="Lalanne C."/>
            <person name="Gautier V."/>
            <person name="Ament-Velasquez S.L."/>
            <person name="Kruys A."/>
            <person name="Hutchinson M.I."/>
            <person name="Powell A.J."/>
            <person name="Barry K."/>
            <person name="Miller A.N."/>
            <person name="Grigoriev I.V."/>
            <person name="Debuchy R."/>
            <person name="Gladieux P."/>
            <person name="Hiltunen Thoren M."/>
            <person name="Johannesson H."/>
        </authorList>
    </citation>
    <scope>NUCLEOTIDE SEQUENCE</scope>
    <source>
        <strain evidence="9">CBS 232.78</strain>
    </source>
</reference>
<evidence type="ECO:0000256" key="2">
    <source>
        <dbReference type="ARBA" id="ARBA00022448"/>
    </source>
</evidence>
<feature type="domain" description="Major facilitator superfamily (MFS) profile" evidence="8">
    <location>
        <begin position="151"/>
        <end position="648"/>
    </location>
</feature>
<feature type="compositionally biased region" description="Acidic residues" evidence="6">
    <location>
        <begin position="104"/>
        <end position="116"/>
    </location>
</feature>
<evidence type="ECO:0000259" key="8">
    <source>
        <dbReference type="PROSITE" id="PS50850"/>
    </source>
</evidence>
<feature type="compositionally biased region" description="Basic residues" evidence="6">
    <location>
        <begin position="64"/>
        <end position="74"/>
    </location>
</feature>
<feature type="transmembrane region" description="Helical" evidence="7">
    <location>
        <begin position="313"/>
        <end position="334"/>
    </location>
</feature>
<feature type="transmembrane region" description="Helical" evidence="7">
    <location>
        <begin position="189"/>
        <end position="210"/>
    </location>
</feature>
<feature type="compositionally biased region" description="Low complexity" evidence="6">
    <location>
        <begin position="7"/>
        <end position="20"/>
    </location>
</feature>
<sequence>MVHTNVAAASAAATASASSVPPRPRRFPSAGSFHAGAPFPLSPYDDPTPSNRVRRTGSATASRPLRRQSTHKYHTFPTPPPKTPSEQQPNQNPDAWFARPESLQEGEDGDEDEYDDNGSGSDTSSLAALQGRERRRSGSASDMTTPLPWKQLGLLALLSLAEQTALNSIGPYLPTMVASFDEIPDGEEGLYVGLLASAFALAQLATNLLWGYLSDRVGRKPVMLLGTALLMVCFVFFGFCTNYTQLILVHIAMGLFNGNAAVVPTCLGEVTDRTNQSRAFTWLPIMYSLGSITGPALGGLLVGHVGRSKHPFLAPNLLGASLLLASVVVLGIWFEETLDNADMKAAGAGMGWVEKICRPCGSCFGRKRRGSNASGWSSRWPTSGQTGAGTATGEDSDDSADENQGLLTSQRPNRAGQDTDDAKDLTAEQKSAFRQLANGTTLTVLVTYLVFQLANISFNSLYPIFASAPPPTGRDLGPSTIGLSLSFAGLATVIFQVSVYQPLKARMGNLGTYRISLLGIAICMALMPWIGYLDEKNPWLGFGTGKAWLYSELGVILVLKNICAVGGLSSVMLLITNSAPSHETLGTLNGIAQTLSAAGRSIGPFLSGGLFTLSNRIQPKGEALAWGSFAGIALLGWMGTLCIRGNGLESADWIGNDDEDDGSDLGDEEEGVVSGEAR</sequence>
<feature type="region of interest" description="Disordered" evidence="6">
    <location>
        <begin position="367"/>
        <end position="422"/>
    </location>
</feature>
<dbReference type="InterPro" id="IPR001958">
    <property type="entry name" value="Tet-R_TetA/multi-R_MdtG-like"/>
</dbReference>
<evidence type="ECO:0000313" key="10">
    <source>
        <dbReference type="Proteomes" id="UP001285441"/>
    </source>
</evidence>
<protein>
    <submittedName>
        <fullName evidence="9">Major facilitator superfamily domain-containing protein</fullName>
    </submittedName>
</protein>
<evidence type="ECO:0000256" key="3">
    <source>
        <dbReference type="ARBA" id="ARBA00022692"/>
    </source>
</evidence>
<organism evidence="9 10">
    <name type="scientific">Podospora didyma</name>
    <dbReference type="NCBI Taxonomy" id="330526"/>
    <lineage>
        <taxon>Eukaryota</taxon>
        <taxon>Fungi</taxon>
        <taxon>Dikarya</taxon>
        <taxon>Ascomycota</taxon>
        <taxon>Pezizomycotina</taxon>
        <taxon>Sordariomycetes</taxon>
        <taxon>Sordariomycetidae</taxon>
        <taxon>Sordariales</taxon>
        <taxon>Podosporaceae</taxon>
        <taxon>Podospora</taxon>
    </lineage>
</organism>
<feature type="transmembrane region" description="Helical" evidence="7">
    <location>
        <begin position="440"/>
        <end position="461"/>
    </location>
</feature>
<evidence type="ECO:0000256" key="7">
    <source>
        <dbReference type="SAM" id="Phobius"/>
    </source>
</evidence>
<keyword evidence="10" id="KW-1185">Reference proteome</keyword>
<evidence type="ECO:0000256" key="6">
    <source>
        <dbReference type="SAM" id="MobiDB-lite"/>
    </source>
</evidence>
<feature type="region of interest" description="Disordered" evidence="6">
    <location>
        <begin position="654"/>
        <end position="678"/>
    </location>
</feature>